<feature type="domain" description="CRESS-DNA virus Rep endonuclease" evidence="23">
    <location>
        <begin position="5"/>
        <end position="113"/>
    </location>
</feature>
<keyword evidence="10" id="KW-0540">Nuclease</keyword>
<evidence type="ECO:0000313" key="24">
    <source>
        <dbReference type="EMBL" id="QYV43187.1"/>
    </source>
</evidence>
<proteinExistence type="inferred from homology"/>
<organism evidence="24">
    <name type="scientific">Vientovirus</name>
    <dbReference type="NCBI Taxonomy" id="2732655"/>
    <lineage>
        <taxon>Viruses</taxon>
        <taxon>Monodnaviria</taxon>
        <taxon>Shotokuvirae</taxon>
        <taxon>Cressdnaviricota</taxon>
        <taxon>Arfiviricetes</taxon>
        <taxon>Recrevirales</taxon>
        <taxon>Redondoviridae</taxon>
        <taxon>Torbevirus</taxon>
        <taxon>Torbevirus viento</taxon>
    </lineage>
</organism>
<keyword evidence="6" id="KW-1048">Host nucleus</keyword>
<comment type="similarity">
    <text evidence="4">Belongs to the nanoviruses/circoviruses replication-associated protein family.</text>
</comment>
<dbReference type="GO" id="GO:0003723">
    <property type="term" value="F:RNA binding"/>
    <property type="evidence" value="ECO:0007669"/>
    <property type="project" value="InterPro"/>
</dbReference>
<evidence type="ECO:0000256" key="12">
    <source>
        <dbReference type="ARBA" id="ARBA00022741"/>
    </source>
</evidence>
<reference evidence="24" key="1">
    <citation type="journal article" date="2021" name="J. Virol.">
        <title>Redondovirus diversity and evolution on global, individual, and molecular scales.</title>
        <authorList>
            <person name="Taylor L.J."/>
            <person name="Dothard M.I."/>
            <person name="Rubel M.A."/>
            <person name="Allen A.A."/>
            <person name="Hwang Y."/>
            <person name="Roche A.M."/>
            <person name="Graham-Wooten J."/>
            <person name="Fitzgerald A.S."/>
            <person name="Khatib L.A."/>
            <person name="Ranciaro A."/>
            <person name="Thompson S.R."/>
            <person name="Beggs W.R."/>
            <person name="Campbell M.C."/>
            <person name="Mokone G.G."/>
            <person name="Wata Mpoloka S."/>
            <person name="Fokunang C."/>
            <person name="Njamnshi A.K."/>
            <person name="Mbunwe E."/>
            <person name="Woldemeskel D."/>
            <person name="Belay G."/>
            <person name="Nyambo T."/>
            <person name="Tishkoff S.A."/>
            <person name="Collman R.G."/>
            <person name="Bushman F.D."/>
        </authorList>
    </citation>
    <scope>NUCLEOTIDE SEQUENCE</scope>
    <source>
        <strain evidence="24">ET207-1</strain>
    </source>
</reference>
<evidence type="ECO:0000256" key="7">
    <source>
        <dbReference type="ARBA" id="ARBA00022679"/>
    </source>
</evidence>
<dbReference type="PROSITE" id="PS52020">
    <property type="entry name" value="CRESS_DNA_REP"/>
    <property type="match status" value="1"/>
</dbReference>
<dbReference type="Pfam" id="PF00910">
    <property type="entry name" value="RNA_helicase"/>
    <property type="match status" value="1"/>
</dbReference>
<evidence type="ECO:0000259" key="23">
    <source>
        <dbReference type="PROSITE" id="PS52020"/>
    </source>
</evidence>
<dbReference type="GO" id="GO:0005524">
    <property type="term" value="F:ATP binding"/>
    <property type="evidence" value="ECO:0007669"/>
    <property type="project" value="UniProtKB-KW"/>
</dbReference>
<keyword evidence="12" id="KW-0547">Nucleotide-binding</keyword>
<protein>
    <recommendedName>
        <fullName evidence="5">Replication-associated protein</fullName>
    </recommendedName>
    <alternativeName>
        <fullName evidence="20">ATP-dependent helicase Rep</fullName>
    </alternativeName>
    <alternativeName>
        <fullName evidence="21">RepP</fullName>
    </alternativeName>
</protein>
<evidence type="ECO:0000256" key="6">
    <source>
        <dbReference type="ARBA" id="ARBA00022562"/>
    </source>
</evidence>
<evidence type="ECO:0000256" key="13">
    <source>
        <dbReference type="ARBA" id="ARBA00022759"/>
    </source>
</evidence>
<keyword evidence="7" id="KW-0808">Transferase</keyword>
<dbReference type="Gene3D" id="3.40.50.300">
    <property type="entry name" value="P-loop containing nucleotide triphosphate hydrolases"/>
    <property type="match status" value="1"/>
</dbReference>
<evidence type="ECO:0000256" key="15">
    <source>
        <dbReference type="ARBA" id="ARBA00022806"/>
    </source>
</evidence>
<dbReference type="GO" id="GO:0042025">
    <property type="term" value="C:host cell nucleus"/>
    <property type="evidence" value="ECO:0007669"/>
    <property type="project" value="UniProtKB-SubCell"/>
</dbReference>
<keyword evidence="8" id="KW-0548">Nucleotidyltransferase</keyword>
<dbReference type="GO" id="GO:0006260">
    <property type="term" value="P:DNA replication"/>
    <property type="evidence" value="ECO:0007669"/>
    <property type="project" value="UniProtKB-KW"/>
</dbReference>
<keyword evidence="16" id="KW-0067">ATP-binding</keyword>
<sequence length="343" mass="39905">MSHLKLDQKRIFLTYNDSENKLIGPMTLLTKLVENFEQWEVIYGTAGRETAPTTGQNHYHVLLILKETCRKRNAEDLVTIEGIKPHLEKVSRGTKTIIQYCQKDGNFAESGKNPCKEVIDKKVKNRMLLEGNLEELYNNGEIGPIDVIRADKLRGIFAKNAKPERYKKKLILWFTGETGEGKTRMALDIAEKYFENSYWLSNDSLRWFDGYNNQKVAILDDFRKSMLTDWNFLLRLLDGYNLIVQVKCGFARWNPELIIVTSPATPHEAFSWVNKEGEEKAWDKEEQLLRRITYEDELQVYSFPLWDIEQKRLESTIRSFLGLAPIVEEEWSVIEPEGFITPG</sequence>
<dbReference type="GO" id="GO:0016779">
    <property type="term" value="F:nucleotidyltransferase activity"/>
    <property type="evidence" value="ECO:0007669"/>
    <property type="project" value="UniProtKB-KW"/>
</dbReference>
<comment type="cofactor">
    <cofactor evidence="2">
        <name>Mg(2+)</name>
        <dbReference type="ChEBI" id="CHEBI:18420"/>
    </cofactor>
</comment>
<evidence type="ECO:0000256" key="1">
    <source>
        <dbReference type="ARBA" id="ARBA00001936"/>
    </source>
</evidence>
<evidence type="ECO:0000256" key="10">
    <source>
        <dbReference type="ARBA" id="ARBA00022722"/>
    </source>
</evidence>
<dbReference type="GO" id="GO:0046872">
    <property type="term" value="F:metal ion binding"/>
    <property type="evidence" value="ECO:0007669"/>
    <property type="project" value="UniProtKB-KW"/>
</dbReference>
<evidence type="ECO:0000256" key="16">
    <source>
        <dbReference type="ARBA" id="ARBA00022840"/>
    </source>
</evidence>
<dbReference type="InterPro" id="IPR027417">
    <property type="entry name" value="P-loop_NTPase"/>
</dbReference>
<evidence type="ECO:0000256" key="14">
    <source>
        <dbReference type="ARBA" id="ARBA00022801"/>
    </source>
</evidence>
<dbReference type="InterPro" id="IPR049912">
    <property type="entry name" value="CRESS_DNA_REP"/>
</dbReference>
<dbReference type="GO" id="GO:0003677">
    <property type="term" value="F:DNA binding"/>
    <property type="evidence" value="ECO:0007669"/>
    <property type="project" value="UniProtKB-KW"/>
</dbReference>
<keyword evidence="15" id="KW-0347">Helicase</keyword>
<evidence type="ECO:0000256" key="5">
    <source>
        <dbReference type="ARBA" id="ARBA00014531"/>
    </source>
</evidence>
<evidence type="ECO:0000256" key="9">
    <source>
        <dbReference type="ARBA" id="ARBA00022705"/>
    </source>
</evidence>
<evidence type="ECO:0000256" key="11">
    <source>
        <dbReference type="ARBA" id="ARBA00022723"/>
    </source>
</evidence>
<evidence type="ECO:0000256" key="19">
    <source>
        <dbReference type="ARBA" id="ARBA00023268"/>
    </source>
</evidence>
<evidence type="ECO:0000256" key="17">
    <source>
        <dbReference type="ARBA" id="ARBA00023124"/>
    </source>
</evidence>
<evidence type="ECO:0000256" key="3">
    <source>
        <dbReference type="ARBA" id="ARBA00004147"/>
    </source>
</evidence>
<dbReference type="Gene3D" id="3.40.1310.20">
    <property type="match status" value="1"/>
</dbReference>
<dbReference type="GO" id="GO:0003724">
    <property type="term" value="F:RNA helicase activity"/>
    <property type="evidence" value="ECO:0007669"/>
    <property type="project" value="InterPro"/>
</dbReference>
<name>A0A8G0QFY8_9VIRU</name>
<evidence type="ECO:0000256" key="21">
    <source>
        <dbReference type="ARBA" id="ARBA00032243"/>
    </source>
</evidence>
<dbReference type="SUPFAM" id="SSF52540">
    <property type="entry name" value="P-loop containing nucleoside triphosphate hydrolases"/>
    <property type="match status" value="1"/>
</dbReference>
<keyword evidence="19" id="KW-0511">Multifunctional enzyme</keyword>
<comment type="catalytic activity">
    <reaction evidence="22">
        <text>ATP + H2O = ADP + phosphate + H(+)</text>
        <dbReference type="Rhea" id="RHEA:13065"/>
        <dbReference type="ChEBI" id="CHEBI:15377"/>
        <dbReference type="ChEBI" id="CHEBI:15378"/>
        <dbReference type="ChEBI" id="CHEBI:30616"/>
        <dbReference type="ChEBI" id="CHEBI:43474"/>
        <dbReference type="ChEBI" id="CHEBI:456216"/>
    </reaction>
</comment>
<keyword evidence="17" id="KW-0190">Covalent protein-DNA linkage</keyword>
<dbReference type="SUPFAM" id="SSF55464">
    <property type="entry name" value="Origin of replication-binding domain, RBD-like"/>
    <property type="match status" value="1"/>
</dbReference>
<dbReference type="GO" id="GO:0004519">
    <property type="term" value="F:endonuclease activity"/>
    <property type="evidence" value="ECO:0007669"/>
    <property type="project" value="UniProtKB-KW"/>
</dbReference>
<accession>A0A8G0QFY8</accession>
<comment type="cofactor">
    <cofactor evidence="1">
        <name>Mn(2+)</name>
        <dbReference type="ChEBI" id="CHEBI:29035"/>
    </cofactor>
</comment>
<evidence type="ECO:0000256" key="4">
    <source>
        <dbReference type="ARBA" id="ARBA00008545"/>
    </source>
</evidence>
<keyword evidence="14" id="KW-0378">Hydrolase</keyword>
<keyword evidence="9" id="KW-0235">DNA replication</keyword>
<evidence type="ECO:0000256" key="22">
    <source>
        <dbReference type="ARBA" id="ARBA00049360"/>
    </source>
</evidence>
<keyword evidence="11" id="KW-0479">Metal-binding</keyword>
<comment type="subcellular location">
    <subcellularLocation>
        <location evidence="3">Host nucleus</location>
    </subcellularLocation>
</comment>
<dbReference type="InterPro" id="IPR000605">
    <property type="entry name" value="Helicase_SF3_ssDNA/RNA_vir"/>
</dbReference>
<keyword evidence="13" id="KW-0255">Endonuclease</keyword>
<evidence type="ECO:0000256" key="20">
    <source>
        <dbReference type="ARBA" id="ARBA00030754"/>
    </source>
</evidence>
<evidence type="ECO:0000256" key="8">
    <source>
        <dbReference type="ARBA" id="ARBA00022695"/>
    </source>
</evidence>
<evidence type="ECO:0000256" key="18">
    <source>
        <dbReference type="ARBA" id="ARBA00023125"/>
    </source>
</evidence>
<dbReference type="EMBL" id="MZ405023">
    <property type="protein sequence ID" value="QYV43187.1"/>
    <property type="molecule type" value="Genomic_DNA"/>
</dbReference>
<keyword evidence="18" id="KW-0238">DNA-binding</keyword>
<dbReference type="GO" id="GO:0016787">
    <property type="term" value="F:hydrolase activity"/>
    <property type="evidence" value="ECO:0007669"/>
    <property type="project" value="UniProtKB-KW"/>
</dbReference>
<evidence type="ECO:0000256" key="2">
    <source>
        <dbReference type="ARBA" id="ARBA00001946"/>
    </source>
</evidence>